<dbReference type="InterPro" id="IPR036291">
    <property type="entry name" value="NAD(P)-bd_dom_sf"/>
</dbReference>
<dbReference type="Gene3D" id="3.40.50.720">
    <property type="entry name" value="NAD(P)-binding Rossmann-like Domain"/>
    <property type="match status" value="1"/>
</dbReference>
<dbReference type="PANTHER" id="PTHR43242:SF1">
    <property type="entry name" value="NAD(P)-BINDING ROSSMANN-FOLD SUPERFAMILY PROTEIN"/>
    <property type="match status" value="1"/>
</dbReference>
<comment type="caution">
    <text evidence="2">The sequence shown here is derived from an EMBL/GenBank/DDBJ whole genome shotgun (WGS) entry which is preliminary data.</text>
</comment>
<gene>
    <name evidence="2" type="ORF">HD597_002434</name>
</gene>
<dbReference type="EC" id="1.1.1.133" evidence="2"/>
<evidence type="ECO:0000313" key="2">
    <source>
        <dbReference type="EMBL" id="MCP2355414.1"/>
    </source>
</evidence>
<name>A0A9X2GDJ2_9ACTN</name>
<dbReference type="EMBL" id="JAMZEB010000002">
    <property type="protein sequence ID" value="MCP2355414.1"/>
    <property type="molecule type" value="Genomic_DNA"/>
</dbReference>
<dbReference type="PANTHER" id="PTHR43242">
    <property type="entry name" value="NAD(P)-BINDING ROSSMANN-FOLD SUPERFAMILY PROTEIN"/>
    <property type="match status" value="1"/>
</dbReference>
<keyword evidence="3" id="KW-1185">Reference proteome</keyword>
<sequence length="277" mass="28708">MKMLIVGGSGFLGGELVRRCAAEGHDVAATCLSRPGERAQATWLRVDVRERRDVAAAIDTFRPEVTINAAYRQGDWAITAEGAANVAAGVARVGGRLVQVSSDVVFSGAAKWYDETCPPDPITPYGAAKAAAETAVRAVLPEAAIARTSLILGHGRSGHEALVRSLATGAGEGVLFTDDVRCPVHVGDLAAALVEAAVGGLSGVLHVAGADAVSRYELGVLVARRDGLDAARLRTGRRAGSGVPGPLELRLDCSATQQRLSTRLRGAREFLAPSDAP</sequence>
<proteinExistence type="predicted"/>
<organism evidence="2 3">
    <name type="scientific">Nonomuraea thailandensis</name>
    <dbReference type="NCBI Taxonomy" id="1188745"/>
    <lineage>
        <taxon>Bacteria</taxon>
        <taxon>Bacillati</taxon>
        <taxon>Actinomycetota</taxon>
        <taxon>Actinomycetes</taxon>
        <taxon>Streptosporangiales</taxon>
        <taxon>Streptosporangiaceae</taxon>
        <taxon>Nonomuraea</taxon>
    </lineage>
</organism>
<reference evidence="2" key="1">
    <citation type="submission" date="2022-06" db="EMBL/GenBank/DDBJ databases">
        <title>Sequencing the genomes of 1000 actinobacteria strains.</title>
        <authorList>
            <person name="Klenk H.-P."/>
        </authorList>
    </citation>
    <scope>NUCLEOTIDE SEQUENCE</scope>
    <source>
        <strain evidence="2">DSM 46694</strain>
    </source>
</reference>
<protein>
    <submittedName>
        <fullName evidence="2">dTDP-4-dehydrorhamnose reductase</fullName>
        <ecNumber evidence="2">1.1.1.133</ecNumber>
    </submittedName>
</protein>
<dbReference type="AlphaFoldDB" id="A0A9X2GDJ2"/>
<evidence type="ECO:0000313" key="3">
    <source>
        <dbReference type="Proteomes" id="UP001139648"/>
    </source>
</evidence>
<dbReference type="InterPro" id="IPR029903">
    <property type="entry name" value="RmlD-like-bd"/>
</dbReference>
<evidence type="ECO:0000259" key="1">
    <source>
        <dbReference type="Pfam" id="PF04321"/>
    </source>
</evidence>
<keyword evidence="2" id="KW-0560">Oxidoreductase</keyword>
<dbReference type="GO" id="GO:0008831">
    <property type="term" value="F:dTDP-4-dehydrorhamnose reductase activity"/>
    <property type="evidence" value="ECO:0007669"/>
    <property type="project" value="UniProtKB-EC"/>
</dbReference>
<dbReference type="SUPFAM" id="SSF51735">
    <property type="entry name" value="NAD(P)-binding Rossmann-fold domains"/>
    <property type="match status" value="1"/>
</dbReference>
<dbReference type="Proteomes" id="UP001139648">
    <property type="component" value="Unassembled WGS sequence"/>
</dbReference>
<dbReference type="Pfam" id="PF04321">
    <property type="entry name" value="RmlD_sub_bind"/>
    <property type="match status" value="1"/>
</dbReference>
<accession>A0A9X2GDJ2</accession>
<feature type="domain" description="RmlD-like substrate binding" evidence="1">
    <location>
        <begin position="1"/>
        <end position="268"/>
    </location>
</feature>